<comment type="caution">
    <text evidence="4">The sequence shown here is derived from an EMBL/GenBank/DDBJ whole genome shotgun (WGS) entry which is preliminary data.</text>
</comment>
<feature type="transmembrane region" description="Helical" evidence="3">
    <location>
        <begin position="6"/>
        <end position="27"/>
    </location>
</feature>
<sequence>MIATGLTFLLGFFAATLFALLVAPVIWRRAKRLARREFEATIPSSVNEIRASFDHVRAEAALRSRQREMDALAMRDKAALERAEAGRVARENAELRARNRGLSETVAQQETDLKELAAALESREEEYGRLEGQLRETRLDLERSTDEADDLAERFRELTQIAEERKIDILTLDSKLERVSDDFRSAERRENEKQSVIERLRGELHTLEGHLQREKLAARKLEEKVIRLTARLADLEEQASAQDRRPAGLLHAAPMIDREAQDSADAGDGPVNAREPAVTSGPEAGAATMAPTRRTISQSVRDAMDLPEHPLGEGNLEEEDLRQRISDIAARVVHLTAKAEGAGSPIDTILDSDKTPSSSGDAEAKQVTLADRIRRLRDKEAANDRAAG</sequence>
<evidence type="ECO:0000256" key="1">
    <source>
        <dbReference type="SAM" id="Coils"/>
    </source>
</evidence>
<keyword evidence="3" id="KW-0472">Membrane</keyword>
<reference evidence="4" key="1">
    <citation type="submission" date="2022-03" db="EMBL/GenBank/DDBJ databases">
        <title>Aurantimonas Liuensis sp. Nov., isolated from the hadal seawater of the Mariana Trench.</title>
        <authorList>
            <person name="Liu R."/>
        </authorList>
    </citation>
    <scope>NUCLEOTIDE SEQUENCE</scope>
    <source>
        <strain evidence="4">LRZ36</strain>
    </source>
</reference>
<feature type="region of interest" description="Disordered" evidence="2">
    <location>
        <begin position="338"/>
        <end position="388"/>
    </location>
</feature>
<feature type="region of interest" description="Disordered" evidence="2">
    <location>
        <begin position="261"/>
        <end position="293"/>
    </location>
</feature>
<feature type="compositionally biased region" description="Basic and acidic residues" evidence="2">
    <location>
        <begin position="371"/>
        <end position="388"/>
    </location>
</feature>
<dbReference type="AlphaFoldDB" id="A0A9X2KEZ4"/>
<dbReference type="Proteomes" id="UP001155220">
    <property type="component" value="Unassembled WGS sequence"/>
</dbReference>
<keyword evidence="5" id="KW-1185">Reference proteome</keyword>
<accession>A0A9X2KEZ4</accession>
<gene>
    <name evidence="4" type="ORF">MJ956_07140</name>
</gene>
<dbReference type="EMBL" id="JALHBS010000036">
    <property type="protein sequence ID" value="MCP3054926.1"/>
    <property type="molecule type" value="Genomic_DNA"/>
</dbReference>
<keyword evidence="1" id="KW-0175">Coiled coil</keyword>
<feature type="coiled-coil region" evidence="1">
    <location>
        <begin position="92"/>
        <end position="161"/>
    </location>
</feature>
<evidence type="ECO:0000313" key="4">
    <source>
        <dbReference type="EMBL" id="MCP3054926.1"/>
    </source>
</evidence>
<evidence type="ECO:0000313" key="5">
    <source>
        <dbReference type="Proteomes" id="UP001155220"/>
    </source>
</evidence>
<protein>
    <submittedName>
        <fullName evidence="4">Uncharacterized protein</fullName>
    </submittedName>
</protein>
<proteinExistence type="predicted"/>
<keyword evidence="3" id="KW-1133">Transmembrane helix</keyword>
<keyword evidence="3" id="KW-0812">Transmembrane</keyword>
<organism evidence="4 5">
    <name type="scientific">Aurantimonas marianensis</name>
    <dbReference type="NCBI Taxonomy" id="2920428"/>
    <lineage>
        <taxon>Bacteria</taxon>
        <taxon>Pseudomonadati</taxon>
        <taxon>Pseudomonadota</taxon>
        <taxon>Alphaproteobacteria</taxon>
        <taxon>Hyphomicrobiales</taxon>
        <taxon>Aurantimonadaceae</taxon>
        <taxon>Aurantimonas</taxon>
    </lineage>
</organism>
<evidence type="ECO:0000256" key="3">
    <source>
        <dbReference type="SAM" id="Phobius"/>
    </source>
</evidence>
<feature type="coiled-coil region" evidence="1">
    <location>
        <begin position="197"/>
        <end position="245"/>
    </location>
</feature>
<name>A0A9X2KEZ4_9HYPH</name>
<evidence type="ECO:0000256" key="2">
    <source>
        <dbReference type="SAM" id="MobiDB-lite"/>
    </source>
</evidence>
<dbReference type="RefSeq" id="WP_253963790.1">
    <property type="nucleotide sequence ID" value="NZ_JALHBS010000036.1"/>
</dbReference>